<dbReference type="CDD" id="cd05379">
    <property type="entry name" value="CAP_bacterial"/>
    <property type="match status" value="1"/>
</dbReference>
<dbReference type="Gene3D" id="3.40.33.10">
    <property type="entry name" value="CAP"/>
    <property type="match status" value="1"/>
</dbReference>
<protein>
    <submittedName>
        <fullName evidence="2">CAP domain-containing protein</fullName>
    </submittedName>
</protein>
<dbReference type="EMBL" id="VBTY01000074">
    <property type="protein sequence ID" value="MDG3494982.1"/>
    <property type="molecule type" value="Genomic_DNA"/>
</dbReference>
<gene>
    <name evidence="2" type="ORF">FEV09_10480</name>
</gene>
<keyword evidence="3" id="KW-1185">Reference proteome</keyword>
<comment type="caution">
    <text evidence="2">The sequence shown here is derived from an EMBL/GenBank/DDBJ whole genome shotgun (WGS) entry which is preliminary data.</text>
</comment>
<proteinExistence type="predicted"/>
<dbReference type="PANTHER" id="PTHR31157:SF1">
    <property type="entry name" value="SCP DOMAIN-CONTAINING PROTEIN"/>
    <property type="match status" value="1"/>
</dbReference>
<feature type="domain" description="SCP" evidence="1">
    <location>
        <begin position="56"/>
        <end position="164"/>
    </location>
</feature>
<accession>A0A9X4RI83</accession>
<organism evidence="2 3">
    <name type="scientific">Pseudanabaena catenata USMAC16</name>
    <dbReference type="NCBI Taxonomy" id="1855837"/>
    <lineage>
        <taxon>Bacteria</taxon>
        <taxon>Bacillati</taxon>
        <taxon>Cyanobacteriota</taxon>
        <taxon>Cyanophyceae</taxon>
        <taxon>Pseudanabaenales</taxon>
        <taxon>Pseudanabaenaceae</taxon>
        <taxon>Pseudanabaena</taxon>
    </lineage>
</organism>
<dbReference type="AlphaFoldDB" id="A0A9X4RI83"/>
<sequence length="210" mass="23137">MAIPKERIGLFILGGAILLAAISSNKQLDRKSLDYLPEATGVVIFSSEDESKKAIQEINSIRKAYGKPPINYSSKAYNLAVARAKDMNEYRYYDHTNPKTKTCADTMKFDYGFTSSDYLAENINTYVNTGGGAALSVQTMSDSIKGWMNSRGHRYNLLFDMHVAGAVGCDGNKCVFLGLNAEKFGEGCHTAKEGNEYWDTAKPQSGEIVR</sequence>
<evidence type="ECO:0000313" key="3">
    <source>
        <dbReference type="Proteomes" id="UP001152872"/>
    </source>
</evidence>
<dbReference type="Pfam" id="PF00188">
    <property type="entry name" value="CAP"/>
    <property type="match status" value="1"/>
</dbReference>
<dbReference type="Proteomes" id="UP001152872">
    <property type="component" value="Unassembled WGS sequence"/>
</dbReference>
<dbReference type="InterPro" id="IPR035940">
    <property type="entry name" value="CAP_sf"/>
</dbReference>
<evidence type="ECO:0000259" key="1">
    <source>
        <dbReference type="Pfam" id="PF00188"/>
    </source>
</evidence>
<dbReference type="InterPro" id="IPR014044">
    <property type="entry name" value="CAP_dom"/>
</dbReference>
<dbReference type="RefSeq" id="WP_009627087.1">
    <property type="nucleotide sequence ID" value="NZ_VBTY01000074.1"/>
</dbReference>
<reference evidence="2" key="1">
    <citation type="submission" date="2019-05" db="EMBL/GenBank/DDBJ databases">
        <title>Whole genome sequencing of Pseudanabaena catenata USMAC16.</title>
        <authorList>
            <person name="Khan Z."/>
            <person name="Omar W.M."/>
            <person name="Convey P."/>
            <person name="Merican F."/>
            <person name="Najimudin N."/>
        </authorList>
    </citation>
    <scope>NUCLEOTIDE SEQUENCE</scope>
    <source>
        <strain evidence="2">USMAC16</strain>
    </source>
</reference>
<dbReference type="SUPFAM" id="SSF55797">
    <property type="entry name" value="PR-1-like"/>
    <property type="match status" value="1"/>
</dbReference>
<name>A0A9X4RI83_9CYAN</name>
<dbReference type="PANTHER" id="PTHR31157">
    <property type="entry name" value="SCP DOMAIN-CONTAINING PROTEIN"/>
    <property type="match status" value="1"/>
</dbReference>
<evidence type="ECO:0000313" key="2">
    <source>
        <dbReference type="EMBL" id="MDG3494982.1"/>
    </source>
</evidence>